<organism evidence="2 3">
    <name type="scientific">Orbilia ellipsospora</name>
    <dbReference type="NCBI Taxonomy" id="2528407"/>
    <lineage>
        <taxon>Eukaryota</taxon>
        <taxon>Fungi</taxon>
        <taxon>Dikarya</taxon>
        <taxon>Ascomycota</taxon>
        <taxon>Pezizomycotina</taxon>
        <taxon>Orbiliomycetes</taxon>
        <taxon>Orbiliales</taxon>
        <taxon>Orbiliaceae</taxon>
        <taxon>Orbilia</taxon>
    </lineage>
</organism>
<name>A0AAV9X0J6_9PEZI</name>
<comment type="caution">
    <text evidence="2">The sequence shown here is derived from an EMBL/GenBank/DDBJ whole genome shotgun (WGS) entry which is preliminary data.</text>
</comment>
<keyword evidence="1" id="KW-1133">Transmembrane helix</keyword>
<gene>
    <name evidence="2" type="ORF">TWF694_002791</name>
</gene>
<evidence type="ECO:0008006" key="4">
    <source>
        <dbReference type="Google" id="ProtNLM"/>
    </source>
</evidence>
<keyword evidence="1" id="KW-0472">Membrane</keyword>
<evidence type="ECO:0000256" key="1">
    <source>
        <dbReference type="SAM" id="Phobius"/>
    </source>
</evidence>
<sequence length="292" mass="31925">MQQPDIYAVTGRAKATPRDARLLERVSADVVSAAVAAVAVAPAICMIDKSIVENASGKRNLIESLRDSIAQLLKRPQRFFISRTFGLVAMVYAGTYLVANTTDTFLSHKKGNDNITKVTAGTEKFAATSSTNIILTLVKDRNFARMFGTGVSKVVPLPSYALFCARDCLTILFSFNLPPVLSKALPDNILGMSALSTAQILAPASCQFFSTPLHLLGLDLYNRSGRFGARDRFQAVSVNYLKSSLARICRIVPAFGIGGVLNSKCRYFMMQNIESKMMSENDFKTSENILLR</sequence>
<dbReference type="PANTHER" id="PTHR37845:SF1">
    <property type="entry name" value="SEQUENCE ORPHAN"/>
    <property type="match status" value="1"/>
</dbReference>
<dbReference type="GO" id="GO:0005739">
    <property type="term" value="C:mitochondrion"/>
    <property type="evidence" value="ECO:0007669"/>
    <property type="project" value="TreeGrafter"/>
</dbReference>
<protein>
    <recommendedName>
        <fullName evidence="4">Sequence orphan</fullName>
    </recommendedName>
</protein>
<dbReference type="AlphaFoldDB" id="A0AAV9X0J6"/>
<evidence type="ECO:0000313" key="2">
    <source>
        <dbReference type="EMBL" id="KAK6531609.1"/>
    </source>
</evidence>
<dbReference type="PANTHER" id="PTHR37845">
    <property type="entry name" value="SEQUENCE ORPHAN"/>
    <property type="match status" value="1"/>
</dbReference>
<feature type="transmembrane region" description="Helical" evidence="1">
    <location>
        <begin position="80"/>
        <end position="99"/>
    </location>
</feature>
<dbReference type="Proteomes" id="UP001365542">
    <property type="component" value="Unassembled WGS sequence"/>
</dbReference>
<accession>A0AAV9X0J6</accession>
<reference evidence="2 3" key="1">
    <citation type="submission" date="2019-10" db="EMBL/GenBank/DDBJ databases">
        <authorList>
            <person name="Palmer J.M."/>
        </authorList>
    </citation>
    <scope>NUCLEOTIDE SEQUENCE [LARGE SCALE GENOMIC DNA]</scope>
    <source>
        <strain evidence="2 3">TWF694</strain>
    </source>
</reference>
<dbReference type="EMBL" id="JAVHJO010000012">
    <property type="protein sequence ID" value="KAK6531609.1"/>
    <property type="molecule type" value="Genomic_DNA"/>
</dbReference>
<keyword evidence="3" id="KW-1185">Reference proteome</keyword>
<keyword evidence="1" id="KW-0812">Transmembrane</keyword>
<evidence type="ECO:0000313" key="3">
    <source>
        <dbReference type="Proteomes" id="UP001365542"/>
    </source>
</evidence>
<proteinExistence type="predicted"/>
<dbReference type="InterPro" id="IPR038781">
    <property type="entry name" value="C365.16-ike"/>
</dbReference>